<keyword evidence="2 8" id="KW-0808">Transferase</keyword>
<reference evidence="8" key="1">
    <citation type="submission" date="2023-02" db="EMBL/GenBank/DDBJ databases">
        <title>Polaribacter ponticola sp. nov., isolated from seawater.</title>
        <authorList>
            <person name="Baek J.H."/>
            <person name="Kim J.M."/>
            <person name="Choi D.G."/>
            <person name="Jeon C.O."/>
        </authorList>
    </citation>
    <scope>NUCLEOTIDE SEQUENCE</scope>
    <source>
        <strain evidence="8">MSW5</strain>
    </source>
</reference>
<dbReference type="EC" id="2.7.1.11" evidence="8"/>
<dbReference type="InterPro" id="IPR022953">
    <property type="entry name" value="ATP_PFK"/>
</dbReference>
<dbReference type="InterPro" id="IPR000023">
    <property type="entry name" value="Phosphofructokinase_dom"/>
</dbReference>
<keyword evidence="9" id="KW-1185">Reference proteome</keyword>
<dbReference type="Pfam" id="PF00365">
    <property type="entry name" value="PFK"/>
    <property type="match status" value="1"/>
</dbReference>
<feature type="domain" description="Phosphofructokinase" evidence="7">
    <location>
        <begin position="5"/>
        <end position="71"/>
    </location>
</feature>
<dbReference type="InterPro" id="IPR035966">
    <property type="entry name" value="PKF_sf"/>
</dbReference>
<dbReference type="RefSeq" id="WP_265725388.1">
    <property type="nucleotide sequence ID" value="NZ_JAOSLC020000003.1"/>
</dbReference>
<evidence type="ECO:0000259" key="7">
    <source>
        <dbReference type="Pfam" id="PF00365"/>
    </source>
</evidence>
<evidence type="ECO:0000313" key="9">
    <source>
        <dbReference type="Proteomes" id="UP001151478"/>
    </source>
</evidence>
<keyword evidence="4" id="KW-0418">Kinase</keyword>
<protein>
    <submittedName>
        <fullName evidence="8">6-phosphofructokinase</fullName>
        <ecNumber evidence="8">2.7.1.11</ecNumber>
    </submittedName>
</protein>
<dbReference type="Gene3D" id="3.40.50.450">
    <property type="match status" value="1"/>
</dbReference>
<accession>A0ABT5S9J8</accession>
<proteinExistence type="inferred from homology"/>
<dbReference type="GO" id="GO:0003872">
    <property type="term" value="F:6-phosphofructokinase activity"/>
    <property type="evidence" value="ECO:0007669"/>
    <property type="project" value="UniProtKB-EC"/>
</dbReference>
<dbReference type="SUPFAM" id="SSF53784">
    <property type="entry name" value="Phosphofructokinase"/>
    <property type="match status" value="1"/>
</dbReference>
<sequence length="72" mass="7712">MKKSIAIMCGGGPAPGINTVISTLAKTFLKDGYEVIGVHHGYKGLLSEDPSLVFFDFHKADRIFSRGGSTLL</sequence>
<evidence type="ECO:0000256" key="2">
    <source>
        <dbReference type="ARBA" id="ARBA00022679"/>
    </source>
</evidence>
<dbReference type="Proteomes" id="UP001151478">
    <property type="component" value="Unassembled WGS sequence"/>
</dbReference>
<dbReference type="EMBL" id="JAOSLC020000003">
    <property type="protein sequence ID" value="MDD7914789.1"/>
    <property type="molecule type" value="Genomic_DNA"/>
</dbReference>
<evidence type="ECO:0000313" key="8">
    <source>
        <dbReference type="EMBL" id="MDD7914789.1"/>
    </source>
</evidence>
<dbReference type="PRINTS" id="PR00476">
    <property type="entry name" value="PHFRCTKINASE"/>
</dbReference>
<name>A0ABT5S9J8_9FLAO</name>
<evidence type="ECO:0000256" key="5">
    <source>
        <dbReference type="ARBA" id="ARBA00022842"/>
    </source>
</evidence>
<evidence type="ECO:0000256" key="1">
    <source>
        <dbReference type="ARBA" id="ARBA00001946"/>
    </source>
</evidence>
<comment type="cofactor">
    <cofactor evidence="1">
        <name>Mg(2+)</name>
        <dbReference type="ChEBI" id="CHEBI:18420"/>
    </cofactor>
</comment>
<evidence type="ECO:0000256" key="3">
    <source>
        <dbReference type="ARBA" id="ARBA00022723"/>
    </source>
</evidence>
<comment type="similarity">
    <text evidence="6">Belongs to the phosphofructokinase type A (PFKA) family.</text>
</comment>
<comment type="caution">
    <text evidence="8">The sequence shown here is derived from an EMBL/GenBank/DDBJ whole genome shotgun (WGS) entry which is preliminary data.</text>
</comment>
<evidence type="ECO:0000256" key="6">
    <source>
        <dbReference type="ARBA" id="ARBA00038478"/>
    </source>
</evidence>
<organism evidence="8 9">
    <name type="scientific">Polaribacter ponticola</name>
    <dbReference type="NCBI Taxonomy" id="2978475"/>
    <lineage>
        <taxon>Bacteria</taxon>
        <taxon>Pseudomonadati</taxon>
        <taxon>Bacteroidota</taxon>
        <taxon>Flavobacteriia</taxon>
        <taxon>Flavobacteriales</taxon>
        <taxon>Flavobacteriaceae</taxon>
    </lineage>
</organism>
<gene>
    <name evidence="8" type="ORF">N5A56_010345</name>
</gene>
<keyword evidence="5" id="KW-0460">Magnesium</keyword>
<evidence type="ECO:0000256" key="4">
    <source>
        <dbReference type="ARBA" id="ARBA00022777"/>
    </source>
</evidence>
<keyword evidence="3" id="KW-0479">Metal-binding</keyword>